<comment type="caution">
    <text evidence="2">The sequence shown here is derived from an EMBL/GenBank/DDBJ whole genome shotgun (WGS) entry which is preliminary data.</text>
</comment>
<proteinExistence type="predicted"/>
<evidence type="ECO:0000256" key="1">
    <source>
        <dbReference type="SAM" id="Phobius"/>
    </source>
</evidence>
<reference evidence="3" key="1">
    <citation type="submission" date="2017-09" db="EMBL/GenBank/DDBJ databases">
        <title>Depth-based differentiation of microbial function through sediment-hosted aquifers and enrichment of novel symbionts in the deep terrestrial subsurface.</title>
        <authorList>
            <person name="Probst A.J."/>
            <person name="Ladd B."/>
            <person name="Jarett J.K."/>
            <person name="Geller-Mcgrath D.E."/>
            <person name="Sieber C.M.K."/>
            <person name="Emerson J.B."/>
            <person name="Anantharaman K."/>
            <person name="Thomas B.C."/>
            <person name="Malmstrom R."/>
            <person name="Stieglmeier M."/>
            <person name="Klingl A."/>
            <person name="Woyke T."/>
            <person name="Ryan C.M."/>
            <person name="Banfield J.F."/>
        </authorList>
    </citation>
    <scope>NUCLEOTIDE SEQUENCE [LARGE SCALE GENOMIC DNA]</scope>
</reference>
<dbReference type="EMBL" id="PFBY01000039">
    <property type="protein sequence ID" value="PIR76162.1"/>
    <property type="molecule type" value="Genomic_DNA"/>
</dbReference>
<dbReference type="AlphaFoldDB" id="A0A2H0TVH5"/>
<dbReference type="Proteomes" id="UP000231530">
    <property type="component" value="Unassembled WGS sequence"/>
</dbReference>
<evidence type="ECO:0000313" key="3">
    <source>
        <dbReference type="Proteomes" id="UP000231530"/>
    </source>
</evidence>
<feature type="transmembrane region" description="Helical" evidence="1">
    <location>
        <begin position="24"/>
        <end position="43"/>
    </location>
</feature>
<protein>
    <submittedName>
        <fullName evidence="2">Uncharacterized protein</fullName>
    </submittedName>
</protein>
<evidence type="ECO:0000313" key="2">
    <source>
        <dbReference type="EMBL" id="PIR76162.1"/>
    </source>
</evidence>
<sequence>MIFKVIGAIGLLFITYGVITKKAILRNIVFIIGGLALLIYSSYLKDPVFIPLQIIFTIASIYELYILTKK</sequence>
<accession>A0A2H0TVH5</accession>
<gene>
    <name evidence="2" type="ORF">COU32_03635</name>
</gene>
<name>A0A2H0TVH5_9BACT</name>
<organism evidence="2 3">
    <name type="scientific">Candidatus Magasanikbacteria bacterium CG10_big_fil_rev_8_21_14_0_10_42_10</name>
    <dbReference type="NCBI Taxonomy" id="1974649"/>
    <lineage>
        <taxon>Bacteria</taxon>
        <taxon>Candidatus Magasanikiibacteriota</taxon>
    </lineage>
</organism>
<keyword evidence="1" id="KW-0812">Transmembrane</keyword>
<feature type="transmembrane region" description="Helical" evidence="1">
    <location>
        <begin position="49"/>
        <end position="67"/>
    </location>
</feature>
<keyword evidence="1" id="KW-0472">Membrane</keyword>
<keyword evidence="1" id="KW-1133">Transmembrane helix</keyword>